<keyword evidence="1" id="KW-1133">Transmembrane helix</keyword>
<sequence>MVQDVIEAITTSPFLIVVLLAFTLISIDFCAVFSPKYVGRIFSNAAFESDSEMRSCGRFGPAMEGTTVDKSSSMFSEKRGDTSGLCQSPWSFAYWRTNSTCSVLRPVRVRYRNVSSSIGKIAQVEPYSGLMFPIVVRLAIGTETTPGP</sequence>
<accession>A0A6J6II36</accession>
<feature type="transmembrane region" description="Helical" evidence="1">
    <location>
        <begin position="12"/>
        <end position="33"/>
    </location>
</feature>
<keyword evidence="1" id="KW-0472">Membrane</keyword>
<name>A0A6J6II36_9ZZZZ</name>
<dbReference type="AlphaFoldDB" id="A0A6J6II36"/>
<evidence type="ECO:0000313" key="2">
    <source>
        <dbReference type="EMBL" id="CAB4624137.1"/>
    </source>
</evidence>
<organism evidence="2">
    <name type="scientific">freshwater metagenome</name>
    <dbReference type="NCBI Taxonomy" id="449393"/>
    <lineage>
        <taxon>unclassified sequences</taxon>
        <taxon>metagenomes</taxon>
        <taxon>ecological metagenomes</taxon>
    </lineage>
</organism>
<keyword evidence="1" id="KW-0812">Transmembrane</keyword>
<gene>
    <name evidence="2" type="ORF">UFOPK1981_00304</name>
</gene>
<protein>
    <submittedName>
        <fullName evidence="2">Unannotated protein</fullName>
    </submittedName>
</protein>
<evidence type="ECO:0000256" key="1">
    <source>
        <dbReference type="SAM" id="Phobius"/>
    </source>
</evidence>
<dbReference type="EMBL" id="CAEZVI010000017">
    <property type="protein sequence ID" value="CAB4624137.1"/>
    <property type="molecule type" value="Genomic_DNA"/>
</dbReference>
<proteinExistence type="predicted"/>
<reference evidence="2" key="1">
    <citation type="submission" date="2020-05" db="EMBL/GenBank/DDBJ databases">
        <authorList>
            <person name="Chiriac C."/>
            <person name="Salcher M."/>
            <person name="Ghai R."/>
            <person name="Kavagutti S V."/>
        </authorList>
    </citation>
    <scope>NUCLEOTIDE SEQUENCE</scope>
</reference>